<gene>
    <name evidence="4" type="ORF">SARC_15899</name>
</gene>
<reference evidence="4 5" key="1">
    <citation type="submission" date="2011-02" db="EMBL/GenBank/DDBJ databases">
        <title>The Genome Sequence of Sphaeroforma arctica JP610.</title>
        <authorList>
            <consortium name="The Broad Institute Genome Sequencing Platform"/>
            <person name="Russ C."/>
            <person name="Cuomo C."/>
            <person name="Young S.K."/>
            <person name="Zeng Q."/>
            <person name="Gargeya S."/>
            <person name="Alvarado L."/>
            <person name="Berlin A."/>
            <person name="Chapman S.B."/>
            <person name="Chen Z."/>
            <person name="Freedman E."/>
            <person name="Gellesch M."/>
            <person name="Goldberg J."/>
            <person name="Griggs A."/>
            <person name="Gujja S."/>
            <person name="Heilman E."/>
            <person name="Heiman D."/>
            <person name="Howarth C."/>
            <person name="Mehta T."/>
            <person name="Neiman D."/>
            <person name="Pearson M."/>
            <person name="Roberts A."/>
            <person name="Saif S."/>
            <person name="Shea T."/>
            <person name="Shenoy N."/>
            <person name="Sisk P."/>
            <person name="Stolte C."/>
            <person name="Sykes S."/>
            <person name="White J."/>
            <person name="Yandava C."/>
            <person name="Burger G."/>
            <person name="Gray M.W."/>
            <person name="Holland P.W.H."/>
            <person name="King N."/>
            <person name="Lang F.B.F."/>
            <person name="Roger A.J."/>
            <person name="Ruiz-Trillo I."/>
            <person name="Haas B."/>
            <person name="Nusbaum C."/>
            <person name="Birren B."/>
        </authorList>
    </citation>
    <scope>NUCLEOTIDE SEQUENCE [LARGE SCALE GENOMIC DNA]</scope>
    <source>
        <strain evidence="4 5">JP610</strain>
    </source>
</reference>
<keyword evidence="2" id="KW-0648">Protein biosynthesis</keyword>
<dbReference type="AlphaFoldDB" id="A0A0L0F4N6"/>
<organism evidence="4 5">
    <name type="scientific">Sphaeroforma arctica JP610</name>
    <dbReference type="NCBI Taxonomy" id="667725"/>
    <lineage>
        <taxon>Eukaryota</taxon>
        <taxon>Ichthyosporea</taxon>
        <taxon>Ichthyophonida</taxon>
        <taxon>Sphaeroforma</taxon>
    </lineage>
</organism>
<dbReference type="GeneID" id="25916403"/>
<dbReference type="RefSeq" id="XP_014145463.1">
    <property type="nucleotide sequence ID" value="XM_014289988.1"/>
</dbReference>
<feature type="non-terminal residue" evidence="4">
    <location>
        <position position="1"/>
    </location>
</feature>
<dbReference type="Proteomes" id="UP000054560">
    <property type="component" value="Unassembled WGS sequence"/>
</dbReference>
<evidence type="ECO:0000313" key="4">
    <source>
        <dbReference type="EMBL" id="KNC71561.1"/>
    </source>
</evidence>
<keyword evidence="1" id="KW-0547">Nucleotide-binding</keyword>
<sequence>RIHQALRTATISHTGTPVLCGSALKNMGVQLVLDAAARYLPSPLEAEPPALASENACDEEYVERE</sequence>
<protein>
    <submittedName>
        <fullName evidence="4">Uncharacterized protein</fullName>
    </submittedName>
</protein>
<dbReference type="PANTHER" id="PTHR43261">
    <property type="entry name" value="TRANSLATION ELONGATION FACTOR G-RELATED"/>
    <property type="match status" value="1"/>
</dbReference>
<evidence type="ECO:0000313" key="5">
    <source>
        <dbReference type="Proteomes" id="UP000054560"/>
    </source>
</evidence>
<name>A0A0L0F4N6_9EUKA</name>
<dbReference type="GO" id="GO:0005525">
    <property type="term" value="F:GTP binding"/>
    <property type="evidence" value="ECO:0007669"/>
    <property type="project" value="UniProtKB-KW"/>
</dbReference>
<evidence type="ECO:0000256" key="1">
    <source>
        <dbReference type="ARBA" id="ARBA00022741"/>
    </source>
</evidence>
<dbReference type="OrthoDB" id="198619at2759"/>
<accession>A0A0L0F4N6</accession>
<feature type="non-terminal residue" evidence="4">
    <location>
        <position position="65"/>
    </location>
</feature>
<dbReference type="Gene3D" id="3.40.50.300">
    <property type="entry name" value="P-loop containing nucleotide triphosphate hydrolases"/>
    <property type="match status" value="2"/>
</dbReference>
<dbReference type="STRING" id="667725.A0A0L0F4N6"/>
<dbReference type="PANTHER" id="PTHR43261:SF1">
    <property type="entry name" value="RIBOSOME-RELEASING FACTOR 2, MITOCHONDRIAL"/>
    <property type="match status" value="1"/>
</dbReference>
<dbReference type="SUPFAM" id="SSF52540">
    <property type="entry name" value="P-loop containing nucleoside triphosphate hydrolases"/>
    <property type="match status" value="1"/>
</dbReference>
<dbReference type="EMBL" id="KQ248542">
    <property type="protein sequence ID" value="KNC71561.1"/>
    <property type="molecule type" value="Genomic_DNA"/>
</dbReference>
<keyword evidence="3" id="KW-0342">GTP-binding</keyword>
<dbReference type="GO" id="GO:0032790">
    <property type="term" value="P:ribosome disassembly"/>
    <property type="evidence" value="ECO:0007669"/>
    <property type="project" value="TreeGrafter"/>
</dbReference>
<proteinExistence type="predicted"/>
<dbReference type="GO" id="GO:0006412">
    <property type="term" value="P:translation"/>
    <property type="evidence" value="ECO:0007669"/>
    <property type="project" value="UniProtKB-KW"/>
</dbReference>
<evidence type="ECO:0000256" key="2">
    <source>
        <dbReference type="ARBA" id="ARBA00022917"/>
    </source>
</evidence>
<dbReference type="InterPro" id="IPR027417">
    <property type="entry name" value="P-loop_NTPase"/>
</dbReference>
<evidence type="ECO:0000256" key="3">
    <source>
        <dbReference type="ARBA" id="ARBA00023134"/>
    </source>
</evidence>
<keyword evidence="5" id="KW-1185">Reference proteome</keyword>